<accession>A0A8C3SP37</accession>
<evidence type="ECO:0000259" key="1">
    <source>
        <dbReference type="Pfam" id="PF14780"/>
    </source>
</evidence>
<evidence type="ECO:0000313" key="3">
    <source>
        <dbReference type="Proteomes" id="UP000694403"/>
    </source>
</evidence>
<feature type="domain" description="Nucleolus and neural progenitor protein-like N-terminal" evidence="1">
    <location>
        <begin position="45"/>
        <end position="207"/>
    </location>
</feature>
<dbReference type="Proteomes" id="UP000694403">
    <property type="component" value="Unplaced"/>
</dbReference>
<dbReference type="PANTHER" id="PTHR34761:SF1">
    <property type="entry name" value="NUCLEOLUS AND NEURAL PROGENITOR PROTEIN"/>
    <property type="match status" value="1"/>
</dbReference>
<proteinExistence type="predicted"/>
<reference evidence="2" key="1">
    <citation type="submission" date="2025-08" db="UniProtKB">
        <authorList>
            <consortium name="Ensembl"/>
        </authorList>
    </citation>
    <scope>IDENTIFICATION</scope>
</reference>
<evidence type="ECO:0000313" key="2">
    <source>
        <dbReference type="Ensembl" id="ENSCSRP00000017653.1"/>
    </source>
</evidence>
<name>A0A8C3SP37_CHESE</name>
<dbReference type="AlphaFoldDB" id="A0A8C3SP37"/>
<dbReference type="GO" id="GO:0005634">
    <property type="term" value="C:nucleus"/>
    <property type="evidence" value="ECO:0007669"/>
    <property type="project" value="TreeGrafter"/>
</dbReference>
<protein>
    <submittedName>
        <fullName evidence="2">Nucleolus and neural progenitor protein</fullName>
    </submittedName>
</protein>
<dbReference type="GO" id="GO:0045747">
    <property type="term" value="P:positive regulation of Notch signaling pathway"/>
    <property type="evidence" value="ECO:0007669"/>
    <property type="project" value="TreeGrafter"/>
</dbReference>
<dbReference type="PANTHER" id="PTHR34761">
    <property type="entry name" value="NUCLEOLUS AND NEURAL PROGENITOR PROTEIN"/>
    <property type="match status" value="1"/>
</dbReference>
<organism evidence="2 3">
    <name type="scientific">Chelydra serpentina</name>
    <name type="common">Snapping turtle</name>
    <name type="synonym">Testudo serpentina</name>
    <dbReference type="NCBI Taxonomy" id="8475"/>
    <lineage>
        <taxon>Eukaryota</taxon>
        <taxon>Metazoa</taxon>
        <taxon>Chordata</taxon>
        <taxon>Craniata</taxon>
        <taxon>Vertebrata</taxon>
        <taxon>Euteleostomi</taxon>
        <taxon>Archelosauria</taxon>
        <taxon>Testudinata</taxon>
        <taxon>Testudines</taxon>
        <taxon>Cryptodira</taxon>
        <taxon>Durocryptodira</taxon>
        <taxon>Americhelydia</taxon>
        <taxon>Chelydroidea</taxon>
        <taxon>Chelydridae</taxon>
        <taxon>Chelydra</taxon>
    </lineage>
</organism>
<reference evidence="2" key="2">
    <citation type="submission" date="2025-09" db="UniProtKB">
        <authorList>
            <consortium name="Ensembl"/>
        </authorList>
    </citation>
    <scope>IDENTIFICATION</scope>
</reference>
<dbReference type="InterPro" id="IPR052835">
    <property type="entry name" value="Nepro"/>
</dbReference>
<sequence>MGCVSLVHVLWDMGCYNLCCPNMIYLVWNLKIINLMSQFFPSVRCLPVVIKGCYKVCMLLKSKAVDAEGKVLHSILYGFHNRMAHHKTYLSLKQVEQCLKRLNQMNLTGSIQDLAELCPKKSKSENAGECLVPSQPVIEVVAVKILGGCKLLLRLLECCCKAFVLFVKHLCLEEYILLNTVVSGLLSRLWILYRCVLQSLISLYGVLSGLLQEVSKTQQMPYIKGFTFPSEITEFLGPLYLEIEKRPKVFATKKATGWLNKLFAGSAVASTCTKERGLVAPTRGSKKMTNIQCPIDIGKPVLVKRTNKGKQLGFDVRTLCRQLKPRVQEDEDFRLTLSEAKTVRSQHVKSLALRFREACSFRELSEALKMAVLCCKSKKFKSEAFFLGTKLLKSKRLQHVEAQGFSLQKKLSCVKASICKYLLSGLQKACWPKQYRRASSWQQRKIRLSRRSKSVSKTTPELVRQNTSSLFEDHMPGAMTLFPAQQCEHSLHLRKAGDSSATKQVGEQDKVGTSEPVVLERNPGPTVKGANENDDIDDIFAAMGV</sequence>
<dbReference type="InterPro" id="IPR027951">
    <property type="entry name" value="Nepro_N"/>
</dbReference>
<keyword evidence="3" id="KW-1185">Reference proteome</keyword>
<dbReference type="Ensembl" id="ENSCSRT00000018471.1">
    <property type="protein sequence ID" value="ENSCSRP00000017653.1"/>
    <property type="gene ID" value="ENSCSRG00000013590.1"/>
</dbReference>
<dbReference type="Pfam" id="PF14780">
    <property type="entry name" value="NEPRO_N"/>
    <property type="match status" value="1"/>
</dbReference>